<name>A0ABU7KS67_9ACTN</name>
<dbReference type="Pfam" id="PF05800">
    <property type="entry name" value="GvpO"/>
    <property type="match status" value="1"/>
</dbReference>
<organism evidence="2 3">
    <name type="scientific">Nocardiopsis tropica</name>
    <dbReference type="NCBI Taxonomy" id="109330"/>
    <lineage>
        <taxon>Bacteria</taxon>
        <taxon>Bacillati</taxon>
        <taxon>Actinomycetota</taxon>
        <taxon>Actinomycetes</taxon>
        <taxon>Streptosporangiales</taxon>
        <taxon>Nocardiopsidaceae</taxon>
        <taxon>Nocardiopsis</taxon>
    </lineage>
</organism>
<reference evidence="2 3" key="1">
    <citation type="submission" date="2023-07" db="EMBL/GenBank/DDBJ databases">
        <authorList>
            <person name="Girao M."/>
            <person name="Carvalho M.F."/>
        </authorList>
    </citation>
    <scope>NUCLEOTIDE SEQUENCE [LARGE SCALE GENOMIC DNA]</scope>
    <source>
        <strain evidence="2 3">66/93</strain>
    </source>
</reference>
<protein>
    <submittedName>
        <fullName evidence="2">Gas vesicle protein</fullName>
    </submittedName>
</protein>
<proteinExistence type="predicted"/>
<evidence type="ECO:0000313" key="3">
    <source>
        <dbReference type="Proteomes" id="UP001348641"/>
    </source>
</evidence>
<accession>A0ABU7KS67</accession>
<comment type="caution">
    <text evidence="2">The sequence shown here is derived from an EMBL/GenBank/DDBJ whole genome shotgun (WGS) entry which is preliminary data.</text>
</comment>
<dbReference type="RefSeq" id="WP_330159194.1">
    <property type="nucleotide sequence ID" value="NZ_BAAAJA010000004.1"/>
</dbReference>
<gene>
    <name evidence="2" type="ORF">Q8A49_16750</name>
</gene>
<dbReference type="PIRSF" id="PIRSF028743">
    <property type="entry name" value="GvpO_protein"/>
    <property type="match status" value="1"/>
</dbReference>
<evidence type="ECO:0000313" key="2">
    <source>
        <dbReference type="EMBL" id="MEE2052150.1"/>
    </source>
</evidence>
<evidence type="ECO:0000256" key="1">
    <source>
        <dbReference type="SAM" id="MobiDB-lite"/>
    </source>
</evidence>
<dbReference type="InterPro" id="IPR008634">
    <property type="entry name" value="Gas-vesicle_GvpO"/>
</dbReference>
<sequence>MSQDNGSEGRPPPRSPGRKSMMERLREAREQFEEITGIEVESVSSFERDGEGWSLNLETLELRRVPDTVSMLATYSVELDSDGEIQGYRRVKRYTRGRSDGS</sequence>
<dbReference type="Proteomes" id="UP001348641">
    <property type="component" value="Unassembled WGS sequence"/>
</dbReference>
<feature type="region of interest" description="Disordered" evidence="1">
    <location>
        <begin position="1"/>
        <end position="23"/>
    </location>
</feature>
<dbReference type="EMBL" id="JAUUCC010000040">
    <property type="protein sequence ID" value="MEE2052150.1"/>
    <property type="molecule type" value="Genomic_DNA"/>
</dbReference>